<proteinExistence type="predicted"/>
<dbReference type="EMBL" id="CP141261">
    <property type="protein sequence ID" value="WRL61812.1"/>
    <property type="molecule type" value="Genomic_DNA"/>
</dbReference>
<name>A0ABZ1ATB4_9ACTN</name>
<organism evidence="4 5">
    <name type="scientific">Blastococcus brunescens</name>
    <dbReference type="NCBI Taxonomy" id="1564165"/>
    <lineage>
        <taxon>Bacteria</taxon>
        <taxon>Bacillati</taxon>
        <taxon>Actinomycetota</taxon>
        <taxon>Actinomycetes</taxon>
        <taxon>Geodermatophilales</taxon>
        <taxon>Geodermatophilaceae</taxon>
        <taxon>Blastococcus</taxon>
    </lineage>
</organism>
<gene>
    <name evidence="4" type="ORF">U6N30_16950</name>
</gene>
<evidence type="ECO:0000256" key="1">
    <source>
        <dbReference type="ARBA" id="ARBA00001947"/>
    </source>
</evidence>
<protein>
    <submittedName>
        <fullName evidence="4">Uncharacterized protein</fullName>
    </submittedName>
</protein>
<dbReference type="PANTHER" id="PTHR42813:SF2">
    <property type="entry name" value="DEHYDROGENASE, ZINC-CONTAINING, PUTATIVE (AFU_ORTHOLOGUE AFUA_2G02810)-RELATED"/>
    <property type="match status" value="1"/>
</dbReference>
<dbReference type="Proteomes" id="UP001324287">
    <property type="component" value="Chromosome"/>
</dbReference>
<evidence type="ECO:0000256" key="3">
    <source>
        <dbReference type="ARBA" id="ARBA00022833"/>
    </source>
</evidence>
<evidence type="ECO:0000313" key="4">
    <source>
        <dbReference type="EMBL" id="WRL61812.1"/>
    </source>
</evidence>
<evidence type="ECO:0000313" key="5">
    <source>
        <dbReference type="Proteomes" id="UP001324287"/>
    </source>
</evidence>
<dbReference type="InterPro" id="IPR011032">
    <property type="entry name" value="GroES-like_sf"/>
</dbReference>
<reference evidence="4 5" key="1">
    <citation type="submission" date="2023-12" db="EMBL/GenBank/DDBJ databases">
        <title>Blastococcus brunescens sp. nov., an actonobacterium isolated from sandstone collected in sahara desert.</title>
        <authorList>
            <person name="Gtari M."/>
            <person name="Ghodhbane F."/>
        </authorList>
    </citation>
    <scope>NUCLEOTIDE SEQUENCE [LARGE SCALE GENOMIC DNA]</scope>
    <source>
        <strain evidence="4 5">BMG 8361</strain>
    </source>
</reference>
<dbReference type="PANTHER" id="PTHR42813">
    <property type="entry name" value="ZINC-TYPE ALCOHOL DEHYDROGENASE-LIKE"/>
    <property type="match status" value="1"/>
</dbReference>
<keyword evidence="3" id="KW-0862">Zinc</keyword>
<dbReference type="SUPFAM" id="SSF50129">
    <property type="entry name" value="GroES-like"/>
    <property type="match status" value="1"/>
</dbReference>
<dbReference type="Gene3D" id="3.90.180.10">
    <property type="entry name" value="Medium-chain alcohol dehydrogenases, catalytic domain"/>
    <property type="match status" value="1"/>
</dbReference>
<sequence>MKAVTWRGVNEIGVEDVPEPRILNDHDIILEVGLTATCGSDLHLMGGYIPAMRAGTCWATSSWARSPRSAPA</sequence>
<keyword evidence="5" id="KW-1185">Reference proteome</keyword>
<accession>A0ABZ1ATB4</accession>
<evidence type="ECO:0000256" key="2">
    <source>
        <dbReference type="ARBA" id="ARBA00022723"/>
    </source>
</evidence>
<comment type="cofactor">
    <cofactor evidence="1">
        <name>Zn(2+)</name>
        <dbReference type="ChEBI" id="CHEBI:29105"/>
    </cofactor>
</comment>
<dbReference type="RefSeq" id="WP_324273172.1">
    <property type="nucleotide sequence ID" value="NZ_CP141261.1"/>
</dbReference>
<keyword evidence="2" id="KW-0479">Metal-binding</keyword>